<protein>
    <submittedName>
        <fullName evidence="2">YdcF family protein</fullName>
    </submittedName>
</protein>
<reference evidence="2 3" key="1">
    <citation type="submission" date="2020-08" db="EMBL/GenBank/DDBJ databases">
        <title>Genome public.</title>
        <authorList>
            <person name="Liu C."/>
            <person name="Sun Q."/>
        </authorList>
    </citation>
    <scope>NUCLEOTIDE SEQUENCE [LARGE SCALE GENOMIC DNA]</scope>
    <source>
        <strain evidence="2 3">3_YM_SP_D4_24.mj</strain>
    </source>
</reference>
<dbReference type="Pfam" id="PF02698">
    <property type="entry name" value="DUF218"/>
    <property type="match status" value="1"/>
</dbReference>
<evidence type="ECO:0000313" key="3">
    <source>
        <dbReference type="Proteomes" id="UP000661649"/>
    </source>
</evidence>
<dbReference type="PANTHER" id="PTHR30336">
    <property type="entry name" value="INNER MEMBRANE PROTEIN, PROBABLE PERMEASE"/>
    <property type="match status" value="1"/>
</dbReference>
<dbReference type="Gene3D" id="3.40.50.620">
    <property type="entry name" value="HUPs"/>
    <property type="match status" value="1"/>
</dbReference>
<dbReference type="InterPro" id="IPR051599">
    <property type="entry name" value="Cell_Envelope_Assoc"/>
</dbReference>
<sequence length="168" mass="18766">MTQKPSKNLDTLIVLGAQVNGTKLSNSLKLRLKRAKEYLNENPETIAVVSGGKGSGEEISEAEAMYEYLVSQGIDTRRLIKEDRSTNTNENLKYSLALLEKELNKKPEELRIGIVTNGFHVFRGTSIGKKIGCRQIEGVPAKSNKFLQLNYLVRECLGIWKDKLVGNL</sequence>
<name>A0ABR7PAH5_9FIRM</name>
<dbReference type="PANTHER" id="PTHR30336:SF4">
    <property type="entry name" value="ENVELOPE BIOGENESIS FACTOR ELYC"/>
    <property type="match status" value="1"/>
</dbReference>
<evidence type="ECO:0000259" key="1">
    <source>
        <dbReference type="Pfam" id="PF02698"/>
    </source>
</evidence>
<dbReference type="InterPro" id="IPR014729">
    <property type="entry name" value="Rossmann-like_a/b/a_fold"/>
</dbReference>
<proteinExistence type="predicted"/>
<dbReference type="Proteomes" id="UP000661649">
    <property type="component" value="Unassembled WGS sequence"/>
</dbReference>
<gene>
    <name evidence="2" type="ORF">H8712_04355</name>
</gene>
<dbReference type="InterPro" id="IPR003848">
    <property type="entry name" value="DUF218"/>
</dbReference>
<accession>A0ABR7PAH5</accession>
<evidence type="ECO:0000313" key="2">
    <source>
        <dbReference type="EMBL" id="MBC8627856.1"/>
    </source>
</evidence>
<dbReference type="CDD" id="cd06259">
    <property type="entry name" value="YdcF-like"/>
    <property type="match status" value="1"/>
</dbReference>
<comment type="caution">
    <text evidence="2">The sequence shown here is derived from an EMBL/GenBank/DDBJ whole genome shotgun (WGS) entry which is preliminary data.</text>
</comment>
<organism evidence="2 3">
    <name type="scientific">Blautia stercoris</name>
    <dbReference type="NCBI Taxonomy" id="871664"/>
    <lineage>
        <taxon>Bacteria</taxon>
        <taxon>Bacillati</taxon>
        <taxon>Bacillota</taxon>
        <taxon>Clostridia</taxon>
        <taxon>Lachnospirales</taxon>
        <taxon>Lachnospiraceae</taxon>
        <taxon>Blautia</taxon>
    </lineage>
</organism>
<feature type="domain" description="DUF218" evidence="1">
    <location>
        <begin position="10"/>
        <end position="158"/>
    </location>
</feature>
<keyword evidence="3" id="KW-1185">Reference proteome</keyword>
<dbReference type="EMBL" id="JACRTP010000001">
    <property type="protein sequence ID" value="MBC8627856.1"/>
    <property type="molecule type" value="Genomic_DNA"/>
</dbReference>